<organism evidence="2 3">
    <name type="scientific">Mycobacterium europaeum</name>
    <dbReference type="NCBI Taxonomy" id="761804"/>
    <lineage>
        <taxon>Bacteria</taxon>
        <taxon>Bacillati</taxon>
        <taxon>Actinomycetota</taxon>
        <taxon>Actinomycetes</taxon>
        <taxon>Mycobacteriales</taxon>
        <taxon>Mycobacteriaceae</taxon>
        <taxon>Mycobacterium</taxon>
        <taxon>Mycobacterium simiae complex</taxon>
    </lineage>
</organism>
<gene>
    <name evidence="2" type="ORF">BN000_02597</name>
</gene>
<sequence length="82" mass="9469">MPRRDRCSPSIGTIGDSFDNALAETVNGHYKAELIYARIEPWKTVEDVELAILGWVYWHNTARPAQLPRGHPTRRIRSQLLR</sequence>
<dbReference type="Pfam" id="PF13683">
    <property type="entry name" value="rve_3"/>
    <property type="match status" value="1"/>
</dbReference>
<dbReference type="GO" id="GO:0015074">
    <property type="term" value="P:DNA integration"/>
    <property type="evidence" value="ECO:0007669"/>
    <property type="project" value="InterPro"/>
</dbReference>
<feature type="domain" description="Integrase catalytic" evidence="1">
    <location>
        <begin position="7"/>
        <end position="64"/>
    </location>
</feature>
<evidence type="ECO:0000313" key="2">
    <source>
        <dbReference type="EMBL" id="CQD12305.1"/>
    </source>
</evidence>
<evidence type="ECO:0000313" key="3">
    <source>
        <dbReference type="Proteomes" id="UP000199601"/>
    </source>
</evidence>
<dbReference type="EMBL" id="CTEC01000001">
    <property type="protein sequence ID" value="CQD12305.1"/>
    <property type="molecule type" value="Genomic_DNA"/>
</dbReference>
<dbReference type="InterPro" id="IPR001584">
    <property type="entry name" value="Integrase_cat-core"/>
</dbReference>
<dbReference type="InterPro" id="IPR012337">
    <property type="entry name" value="RNaseH-like_sf"/>
</dbReference>
<dbReference type="SUPFAM" id="SSF53098">
    <property type="entry name" value="Ribonuclease H-like"/>
    <property type="match status" value="1"/>
</dbReference>
<dbReference type="AlphaFoldDB" id="A0A0U1DDG1"/>
<keyword evidence="3" id="KW-1185">Reference proteome</keyword>
<reference evidence="3" key="1">
    <citation type="submission" date="2015-03" db="EMBL/GenBank/DDBJ databases">
        <authorList>
            <person name="Urmite Genomes"/>
        </authorList>
    </citation>
    <scope>NUCLEOTIDE SEQUENCE [LARGE SCALE GENOMIC DNA]</scope>
    <source>
        <strain evidence="3">CSUR P1344</strain>
    </source>
</reference>
<name>A0A0U1DDG1_9MYCO</name>
<accession>A0A0U1DDG1</accession>
<protein>
    <submittedName>
        <fullName evidence="2">Integrase catalytic subunit</fullName>
    </submittedName>
</protein>
<evidence type="ECO:0000259" key="1">
    <source>
        <dbReference type="Pfam" id="PF13683"/>
    </source>
</evidence>
<dbReference type="Proteomes" id="UP000199601">
    <property type="component" value="Unassembled WGS sequence"/>
</dbReference>
<proteinExistence type="predicted"/>